<name>A0A9X3W718_LACAM</name>
<comment type="caution">
    <text evidence="1">The sequence shown here is derived from an EMBL/GenBank/DDBJ whole genome shotgun (WGS) entry which is preliminary data.</text>
</comment>
<dbReference type="EMBL" id="JAOTGY010000026">
    <property type="protein sequence ID" value="MDB6258905.1"/>
    <property type="molecule type" value="Genomic_DNA"/>
</dbReference>
<organism evidence="1 2">
    <name type="scientific">Lactobacillus amylovorus</name>
    <dbReference type="NCBI Taxonomy" id="1604"/>
    <lineage>
        <taxon>Bacteria</taxon>
        <taxon>Bacillati</taxon>
        <taxon>Bacillota</taxon>
        <taxon>Bacilli</taxon>
        <taxon>Lactobacillales</taxon>
        <taxon>Lactobacillaceae</taxon>
        <taxon>Lactobacillus</taxon>
    </lineage>
</organism>
<dbReference type="AlphaFoldDB" id="A0A9X3W718"/>
<proteinExistence type="predicted"/>
<evidence type="ECO:0000313" key="2">
    <source>
        <dbReference type="Proteomes" id="UP001141981"/>
    </source>
</evidence>
<protein>
    <submittedName>
        <fullName evidence="1">Uncharacterized protein</fullName>
    </submittedName>
</protein>
<sequence length="112" mass="12639">MALKLNLVVTKVVPNSIDLDFKTYDGTYKDKLANIKKYTNSKGKISFVPTVNVVSIPDLDYPRMTLKAGKEVNLNYPDLMINGDSEYVVEVEGNNGHVFQVPYNQITGWKRP</sequence>
<accession>A0A9X3W718</accession>
<evidence type="ECO:0000313" key="1">
    <source>
        <dbReference type="EMBL" id="MDB6258905.1"/>
    </source>
</evidence>
<dbReference type="RefSeq" id="WP_271863255.1">
    <property type="nucleotide sequence ID" value="NZ_JAOTGY010000026.1"/>
</dbReference>
<dbReference type="Proteomes" id="UP001141981">
    <property type="component" value="Unassembled WGS sequence"/>
</dbReference>
<reference evidence="1" key="1">
    <citation type="journal article" date="2022" name="Microorganisms">
        <title>Antibiotic Susceptibility, Resistance Gene Determinants and Corresponding Genomic Regions in Lactobacillus amylovorus Isolates Derived from Wild Boars and Domestic Pigs.</title>
        <authorList>
            <person name="Moravkova M."/>
            <person name="Kostovova I."/>
            <person name="Kavanova K."/>
            <person name="Pechar R."/>
            <person name="Stanek S."/>
            <person name="Brychta A."/>
            <person name="Zeman M."/>
            <person name="Kubasova T."/>
        </authorList>
    </citation>
    <scope>NUCLEOTIDE SEQUENCE</scope>
    <source>
        <strain evidence="1">M490A</strain>
    </source>
</reference>
<gene>
    <name evidence="1" type="ORF">ODU72_09600</name>
</gene>
<reference evidence="1" key="2">
    <citation type="submission" date="2022-10" db="EMBL/GenBank/DDBJ databases">
        <authorList>
            <person name="Kostovova I."/>
            <person name="Moravkova M."/>
            <person name="Pechar R."/>
        </authorList>
    </citation>
    <scope>NUCLEOTIDE SEQUENCE</scope>
    <source>
        <strain evidence="1">M490A</strain>
    </source>
</reference>